<dbReference type="Proteomes" id="UP001501126">
    <property type="component" value="Unassembled WGS sequence"/>
</dbReference>
<evidence type="ECO:0000256" key="9">
    <source>
        <dbReference type="RuleBase" id="RU000584"/>
    </source>
</evidence>
<dbReference type="InterPro" id="IPR036291">
    <property type="entry name" value="NAD(P)-bd_dom_sf"/>
</dbReference>
<dbReference type="Gene3D" id="3.40.50.720">
    <property type="entry name" value="NAD(P)-binding Rossmann-like Domain"/>
    <property type="match status" value="1"/>
</dbReference>
<comment type="function">
    <text evidence="8">Catalyzes the NADPH-dependent reduction of glutamyl-tRNA(Glu) to glutamate 1-semialdehyde (GSA).</text>
</comment>
<proteinExistence type="inferred from homology"/>
<dbReference type="Pfam" id="PF00745">
    <property type="entry name" value="GlutR_dimer"/>
    <property type="match status" value="1"/>
</dbReference>
<keyword evidence="4 8" id="KW-0521">NADP</keyword>
<dbReference type="PROSITE" id="PS00747">
    <property type="entry name" value="GLUTR"/>
    <property type="match status" value="1"/>
</dbReference>
<dbReference type="NCBIfam" id="TIGR01035">
    <property type="entry name" value="hemA"/>
    <property type="match status" value="1"/>
</dbReference>
<evidence type="ECO:0000259" key="11">
    <source>
        <dbReference type="Pfam" id="PF01488"/>
    </source>
</evidence>
<comment type="miscellaneous">
    <text evidence="8">During catalysis, the active site Cys acts as a nucleophile attacking the alpha-carbonyl group of tRNA-bound glutamate with the formation of a thioester intermediate between enzyme and glutamate, and the concomitant release of tRNA(Glu). The thioester intermediate is finally reduced by direct hydride transfer from NADPH, to form the product GSA.</text>
</comment>
<evidence type="ECO:0000256" key="5">
    <source>
        <dbReference type="ARBA" id="ARBA00023002"/>
    </source>
</evidence>
<feature type="domain" description="Quinate/shikimate 5-dehydrogenase/glutamyl-tRNA reductase" evidence="11">
    <location>
        <begin position="204"/>
        <end position="326"/>
    </location>
</feature>
<dbReference type="HAMAP" id="MF_00087">
    <property type="entry name" value="Glu_tRNA_reductase"/>
    <property type="match status" value="1"/>
</dbReference>
<feature type="active site" description="Nucleophile" evidence="8">
    <location>
        <position position="70"/>
    </location>
</feature>
<keyword evidence="5 8" id="KW-0560">Oxidoreductase</keyword>
<evidence type="ECO:0000256" key="1">
    <source>
        <dbReference type="ARBA" id="ARBA00005059"/>
    </source>
</evidence>
<feature type="domain" description="Tetrapyrrole biosynthesis glutamyl-tRNA reductase dimerisation" evidence="10">
    <location>
        <begin position="342"/>
        <end position="420"/>
    </location>
</feature>
<dbReference type="EC" id="1.2.1.70" evidence="3 8"/>
<dbReference type="InterPro" id="IPR006151">
    <property type="entry name" value="Shikm_DH/Glu-tRNA_Rdtase"/>
</dbReference>
<feature type="binding site" evidence="8">
    <location>
        <begin position="69"/>
        <end position="72"/>
    </location>
    <ligand>
        <name>substrate</name>
    </ligand>
</feature>
<dbReference type="SUPFAM" id="SSF69075">
    <property type="entry name" value="Glutamyl tRNA-reductase dimerization domain"/>
    <property type="match status" value="1"/>
</dbReference>
<evidence type="ECO:0000256" key="7">
    <source>
        <dbReference type="ARBA" id="ARBA00047464"/>
    </source>
</evidence>
<dbReference type="InterPro" id="IPR000343">
    <property type="entry name" value="4pyrrol_synth_GluRdtase"/>
</dbReference>
<evidence type="ECO:0000256" key="8">
    <source>
        <dbReference type="HAMAP-Rule" id="MF_00087"/>
    </source>
</evidence>
<reference evidence="14" key="1">
    <citation type="journal article" date="2019" name="Int. J. Syst. Evol. Microbiol.">
        <title>The Global Catalogue of Microorganisms (GCM) 10K type strain sequencing project: providing services to taxonomists for standard genome sequencing and annotation.</title>
        <authorList>
            <consortium name="The Broad Institute Genomics Platform"/>
            <consortium name="The Broad Institute Genome Sequencing Center for Infectious Disease"/>
            <person name="Wu L."/>
            <person name="Ma J."/>
        </authorList>
    </citation>
    <scope>NUCLEOTIDE SEQUENCE [LARGE SCALE GENOMIC DNA]</scope>
    <source>
        <strain evidence="14">JCM 16083</strain>
    </source>
</reference>
<dbReference type="EMBL" id="BAAAFH010000003">
    <property type="protein sequence ID" value="GAA0874024.1"/>
    <property type="molecule type" value="Genomic_DNA"/>
</dbReference>
<dbReference type="InterPro" id="IPR036453">
    <property type="entry name" value="GluRdtase_dimer_dom_sf"/>
</dbReference>
<evidence type="ECO:0000313" key="14">
    <source>
        <dbReference type="Proteomes" id="UP001501126"/>
    </source>
</evidence>
<evidence type="ECO:0000256" key="2">
    <source>
        <dbReference type="ARBA" id="ARBA00005916"/>
    </source>
</evidence>
<comment type="domain">
    <text evidence="8">Possesses an unusual extended V-shaped dimeric structure with each monomer consisting of three distinct domains arranged along a curved 'spinal' alpha-helix. The N-terminal catalytic domain specifically recognizes the glutamate moiety of the substrate. The second domain is the NADPH-binding domain, and the third C-terminal domain is responsible for dimerization.</text>
</comment>
<evidence type="ECO:0000313" key="13">
    <source>
        <dbReference type="EMBL" id="GAA0874024.1"/>
    </source>
</evidence>
<comment type="subunit">
    <text evidence="8">Homodimer.</text>
</comment>
<evidence type="ECO:0000256" key="3">
    <source>
        <dbReference type="ARBA" id="ARBA00012970"/>
    </source>
</evidence>
<feature type="binding site" evidence="8">
    <location>
        <position position="132"/>
    </location>
    <ligand>
        <name>substrate</name>
    </ligand>
</feature>
<dbReference type="PANTHER" id="PTHR43013:SF1">
    <property type="entry name" value="GLUTAMYL-TRNA REDUCTASE"/>
    <property type="match status" value="1"/>
</dbReference>
<evidence type="ECO:0000259" key="10">
    <source>
        <dbReference type="Pfam" id="PF00745"/>
    </source>
</evidence>
<dbReference type="PIRSF" id="PIRSF000445">
    <property type="entry name" value="4pyrrol_synth_GluRdtase"/>
    <property type="match status" value="1"/>
</dbReference>
<name>A0ABP3XX67_9FLAO</name>
<keyword evidence="6 8" id="KW-0627">Porphyrin biosynthesis</keyword>
<sequence length="425" mass="48441">MYDKGLTFLYHFCGTKKRALKDFKVIAFTHKNLEVADIGKLHIEPDAQELRLRQVKSMLQLDELLFLSTCNRVEFMLVSAGECTPDFLERFFFDLYPDMEESTRAGFVKAAEVFEGESAVEHILRVASSIDSMVIGEREIITQVRSSFESCKRMGLTGDFIRLLMRHTIETAKKVYTNTSISTKPVSVVSLAYHRLKEMNIPLTARFLVIGAGATNTNMSRFLKKHGFTNFVVFNRTLSKAQTLAGELKGKAFPLTDLPEYANGFDVIITCTGAEGHIITPDIYGNLLQGDTTRKTVIDLAIPYDLDPQIADRFAVKHISVDYLKVISEANLKERAKEIRHVEEILLKEMDTFRMMYKQRQVEIAMRDVPQKIKDIKQTAKAVFAQDMDNLDDSARETLEKMLDFIEKKYISVPMKMAKEILVKS</sequence>
<comment type="similarity">
    <text evidence="2 8 9">Belongs to the glutamyl-tRNA reductase family.</text>
</comment>
<accession>A0ABP3XX67</accession>
<dbReference type="InterPro" id="IPR036343">
    <property type="entry name" value="GluRdtase_N_sf"/>
</dbReference>
<feature type="binding site" evidence="8">
    <location>
        <position position="143"/>
    </location>
    <ligand>
        <name>substrate</name>
    </ligand>
</feature>
<comment type="caution">
    <text evidence="13">The sequence shown here is derived from an EMBL/GenBank/DDBJ whole genome shotgun (WGS) entry which is preliminary data.</text>
</comment>
<comment type="pathway">
    <text evidence="1 8 9">Porphyrin-containing compound metabolism; protoporphyrin-IX biosynthesis; 5-aminolevulinate from L-glutamyl-tRNA(Glu): step 1/2.</text>
</comment>
<keyword evidence="14" id="KW-1185">Reference proteome</keyword>
<gene>
    <name evidence="8 13" type="primary">hemA</name>
    <name evidence="13" type="ORF">GCM10009118_04320</name>
</gene>
<evidence type="ECO:0000256" key="6">
    <source>
        <dbReference type="ARBA" id="ARBA00023244"/>
    </source>
</evidence>
<feature type="binding site" evidence="8">
    <location>
        <begin position="137"/>
        <end position="139"/>
    </location>
    <ligand>
        <name>substrate</name>
    </ligand>
</feature>
<dbReference type="Gene3D" id="3.30.460.30">
    <property type="entry name" value="Glutamyl-tRNA reductase, N-terminal domain"/>
    <property type="match status" value="1"/>
</dbReference>
<evidence type="ECO:0000256" key="4">
    <source>
        <dbReference type="ARBA" id="ARBA00022857"/>
    </source>
</evidence>
<dbReference type="PANTHER" id="PTHR43013">
    <property type="entry name" value="GLUTAMYL-TRNA REDUCTASE"/>
    <property type="match status" value="1"/>
</dbReference>
<feature type="site" description="Important for activity" evidence="8">
    <location>
        <position position="122"/>
    </location>
</feature>
<dbReference type="Pfam" id="PF01488">
    <property type="entry name" value="Shikimate_DH"/>
    <property type="match status" value="1"/>
</dbReference>
<dbReference type="InterPro" id="IPR015895">
    <property type="entry name" value="4pyrrol_synth_GluRdtase_N"/>
</dbReference>
<organism evidence="13 14">
    <name type="scientific">Wandonia haliotis</name>
    <dbReference type="NCBI Taxonomy" id="574963"/>
    <lineage>
        <taxon>Bacteria</taxon>
        <taxon>Pseudomonadati</taxon>
        <taxon>Bacteroidota</taxon>
        <taxon>Flavobacteriia</taxon>
        <taxon>Flavobacteriales</taxon>
        <taxon>Crocinitomicaceae</taxon>
        <taxon>Wandonia</taxon>
    </lineage>
</organism>
<dbReference type="InterPro" id="IPR015896">
    <property type="entry name" value="4pyrrol_synth_GluRdtase_dimer"/>
</dbReference>
<evidence type="ECO:0000259" key="12">
    <source>
        <dbReference type="Pfam" id="PF05201"/>
    </source>
</evidence>
<feature type="binding site" evidence="8">
    <location>
        <begin position="211"/>
        <end position="216"/>
    </location>
    <ligand>
        <name>NADP(+)</name>
        <dbReference type="ChEBI" id="CHEBI:58349"/>
    </ligand>
</feature>
<dbReference type="SUPFAM" id="SSF69742">
    <property type="entry name" value="Glutamyl tRNA-reductase catalytic, N-terminal domain"/>
    <property type="match status" value="1"/>
</dbReference>
<comment type="catalytic activity">
    <reaction evidence="7 8 9">
        <text>(S)-4-amino-5-oxopentanoate + tRNA(Glu) + NADP(+) = L-glutamyl-tRNA(Glu) + NADPH + H(+)</text>
        <dbReference type="Rhea" id="RHEA:12344"/>
        <dbReference type="Rhea" id="RHEA-COMP:9663"/>
        <dbReference type="Rhea" id="RHEA-COMP:9680"/>
        <dbReference type="ChEBI" id="CHEBI:15378"/>
        <dbReference type="ChEBI" id="CHEBI:57501"/>
        <dbReference type="ChEBI" id="CHEBI:57783"/>
        <dbReference type="ChEBI" id="CHEBI:58349"/>
        <dbReference type="ChEBI" id="CHEBI:78442"/>
        <dbReference type="ChEBI" id="CHEBI:78520"/>
        <dbReference type="EC" id="1.2.1.70"/>
    </reaction>
</comment>
<dbReference type="SUPFAM" id="SSF51735">
    <property type="entry name" value="NAD(P)-binding Rossmann-fold domains"/>
    <property type="match status" value="1"/>
</dbReference>
<feature type="domain" description="Glutamyl-tRNA reductase N-terminal" evidence="12">
    <location>
        <begin position="26"/>
        <end position="179"/>
    </location>
</feature>
<dbReference type="Pfam" id="PF05201">
    <property type="entry name" value="GlutR_N"/>
    <property type="match status" value="1"/>
</dbReference>
<dbReference type="InterPro" id="IPR018214">
    <property type="entry name" value="GluRdtase_CS"/>
</dbReference>
<protein>
    <recommendedName>
        <fullName evidence="3 8">Glutamyl-tRNA reductase</fullName>
        <shortName evidence="8">GluTR</shortName>
        <ecNumber evidence="3 8">1.2.1.70</ecNumber>
    </recommendedName>
</protein>
<dbReference type="RefSeq" id="WP_343784645.1">
    <property type="nucleotide sequence ID" value="NZ_BAAAFH010000003.1"/>
</dbReference>